<evidence type="ECO:0000313" key="7">
    <source>
        <dbReference type="EMBL" id="MDR7270852.1"/>
    </source>
</evidence>
<comment type="similarity">
    <text evidence="1">In the C-terminal section; belongs to the class-I pyridoxal-phosphate-dependent aminotransferase family.</text>
</comment>
<accession>A0ABU1YPR4</accession>
<protein>
    <submittedName>
        <fullName evidence="7">GntR family transcriptional regulator/MocR family aminotransferase</fullName>
    </submittedName>
</protein>
<keyword evidence="7" id="KW-0032">Aminotransferase</keyword>
<dbReference type="SMART" id="SM00345">
    <property type="entry name" value="HTH_GNTR"/>
    <property type="match status" value="1"/>
</dbReference>
<organism evidence="7 8">
    <name type="scientific">Roseateles saccharophilus</name>
    <name type="common">Pseudomonas saccharophila</name>
    <dbReference type="NCBI Taxonomy" id="304"/>
    <lineage>
        <taxon>Bacteria</taxon>
        <taxon>Pseudomonadati</taxon>
        <taxon>Pseudomonadota</taxon>
        <taxon>Betaproteobacteria</taxon>
        <taxon>Burkholderiales</taxon>
        <taxon>Sphaerotilaceae</taxon>
        <taxon>Roseateles</taxon>
    </lineage>
</organism>
<dbReference type="EMBL" id="JAVDXU010000002">
    <property type="protein sequence ID" value="MDR7270852.1"/>
    <property type="molecule type" value="Genomic_DNA"/>
</dbReference>
<dbReference type="Pfam" id="PF00392">
    <property type="entry name" value="GntR"/>
    <property type="match status" value="1"/>
</dbReference>
<dbReference type="PANTHER" id="PTHR46577">
    <property type="entry name" value="HTH-TYPE TRANSCRIPTIONAL REGULATORY PROTEIN GABR"/>
    <property type="match status" value="1"/>
</dbReference>
<dbReference type="PRINTS" id="PR00035">
    <property type="entry name" value="HTHGNTR"/>
</dbReference>
<dbReference type="SUPFAM" id="SSF53383">
    <property type="entry name" value="PLP-dependent transferases"/>
    <property type="match status" value="1"/>
</dbReference>
<dbReference type="InterPro" id="IPR036390">
    <property type="entry name" value="WH_DNA-bd_sf"/>
</dbReference>
<evidence type="ECO:0000256" key="1">
    <source>
        <dbReference type="ARBA" id="ARBA00005384"/>
    </source>
</evidence>
<comment type="caution">
    <text evidence="7">The sequence shown here is derived from an EMBL/GenBank/DDBJ whole genome shotgun (WGS) entry which is preliminary data.</text>
</comment>
<gene>
    <name evidence="7" type="ORF">J2X20_003510</name>
</gene>
<dbReference type="CDD" id="cd07377">
    <property type="entry name" value="WHTH_GntR"/>
    <property type="match status" value="1"/>
</dbReference>
<dbReference type="Proteomes" id="UP001180453">
    <property type="component" value="Unassembled WGS sequence"/>
</dbReference>
<proteinExistence type="inferred from homology"/>
<reference evidence="7 8" key="1">
    <citation type="submission" date="2023-07" db="EMBL/GenBank/DDBJ databases">
        <title>Sorghum-associated microbial communities from plants grown in Nebraska, USA.</title>
        <authorList>
            <person name="Schachtman D."/>
        </authorList>
    </citation>
    <scope>NUCLEOTIDE SEQUENCE [LARGE SCALE GENOMIC DNA]</scope>
    <source>
        <strain evidence="7 8">BE314</strain>
    </source>
</reference>
<dbReference type="CDD" id="cd00609">
    <property type="entry name" value="AAT_like"/>
    <property type="match status" value="1"/>
</dbReference>
<dbReference type="PANTHER" id="PTHR46577:SF1">
    <property type="entry name" value="HTH-TYPE TRANSCRIPTIONAL REGULATORY PROTEIN GABR"/>
    <property type="match status" value="1"/>
</dbReference>
<dbReference type="Gene3D" id="1.10.10.10">
    <property type="entry name" value="Winged helix-like DNA-binding domain superfamily/Winged helix DNA-binding domain"/>
    <property type="match status" value="1"/>
</dbReference>
<dbReference type="InterPro" id="IPR004839">
    <property type="entry name" value="Aminotransferase_I/II_large"/>
</dbReference>
<keyword evidence="7" id="KW-0808">Transferase</keyword>
<name>A0ABU1YPR4_ROSSA</name>
<evidence type="ECO:0000256" key="3">
    <source>
        <dbReference type="ARBA" id="ARBA00023015"/>
    </source>
</evidence>
<keyword evidence="5" id="KW-0804">Transcription</keyword>
<keyword evidence="3" id="KW-0805">Transcription regulation</keyword>
<dbReference type="GO" id="GO:0008483">
    <property type="term" value="F:transaminase activity"/>
    <property type="evidence" value="ECO:0007669"/>
    <property type="project" value="UniProtKB-KW"/>
</dbReference>
<dbReference type="InterPro" id="IPR000524">
    <property type="entry name" value="Tscrpt_reg_HTH_GntR"/>
</dbReference>
<evidence type="ECO:0000259" key="6">
    <source>
        <dbReference type="PROSITE" id="PS50949"/>
    </source>
</evidence>
<feature type="domain" description="HTH gntR-type" evidence="6">
    <location>
        <begin position="16"/>
        <end position="84"/>
    </location>
</feature>
<dbReference type="InterPro" id="IPR036388">
    <property type="entry name" value="WH-like_DNA-bd_sf"/>
</dbReference>
<keyword evidence="8" id="KW-1185">Reference proteome</keyword>
<sequence>MLSDRLAATLRRDSPIALSAQLAEELRRLIASAVLRPGDALPATRALATDLGLGRNTVIEAYERLTAEGYLQARRGAGSFVAAQPPAYEMQAPPGNVPVTSAALSLSRRATAILAEPSIEIGRAFALCTPDLGLLRLDVWQRLLAQAWREARLPDTGYAEPGGHPLLRHAIADHVRLTRLVRCTPEQVIVVAGAQQGLDLCARLLADAGEQAWAENPGYPGARRAFAAAGLHMQPITVDDQGLAPTEADWRQPPRLIYTTPSHQFPTGVEMSLARRLALLGEAARHACWVIEDDYDGEFRLAGAPVPSLQGMDAADRVVYVGTFSKVLFPALRLGYVIVPPALATGFAEAAARLQLEGRQLTQLALARFIEEGHFAAHIRRMRQAYAARREILAAAWARELGKAMPLIGTETGMHVSVALPAAVEAAVIAQLAQTDIVVQPLSHFGVAPLAHHGLALGYGGAHDQEVRDQGARLARLVAGQLRQAP</sequence>
<dbReference type="InterPro" id="IPR051446">
    <property type="entry name" value="HTH_trans_reg/aminotransferase"/>
</dbReference>
<evidence type="ECO:0000313" key="8">
    <source>
        <dbReference type="Proteomes" id="UP001180453"/>
    </source>
</evidence>
<dbReference type="Pfam" id="PF00155">
    <property type="entry name" value="Aminotran_1_2"/>
    <property type="match status" value="1"/>
</dbReference>
<dbReference type="RefSeq" id="WP_310267175.1">
    <property type="nucleotide sequence ID" value="NZ_JAVDXU010000002.1"/>
</dbReference>
<evidence type="ECO:0000256" key="4">
    <source>
        <dbReference type="ARBA" id="ARBA00023125"/>
    </source>
</evidence>
<keyword evidence="2" id="KW-0663">Pyridoxal phosphate</keyword>
<evidence type="ECO:0000256" key="2">
    <source>
        <dbReference type="ARBA" id="ARBA00022898"/>
    </source>
</evidence>
<evidence type="ECO:0000256" key="5">
    <source>
        <dbReference type="ARBA" id="ARBA00023163"/>
    </source>
</evidence>
<dbReference type="Gene3D" id="3.40.640.10">
    <property type="entry name" value="Type I PLP-dependent aspartate aminotransferase-like (Major domain)"/>
    <property type="match status" value="1"/>
</dbReference>
<dbReference type="InterPro" id="IPR015424">
    <property type="entry name" value="PyrdxlP-dep_Trfase"/>
</dbReference>
<dbReference type="PROSITE" id="PS50949">
    <property type="entry name" value="HTH_GNTR"/>
    <property type="match status" value="1"/>
</dbReference>
<dbReference type="SUPFAM" id="SSF46785">
    <property type="entry name" value="Winged helix' DNA-binding domain"/>
    <property type="match status" value="1"/>
</dbReference>
<dbReference type="InterPro" id="IPR015421">
    <property type="entry name" value="PyrdxlP-dep_Trfase_major"/>
</dbReference>
<keyword evidence="4" id="KW-0238">DNA-binding</keyword>